<dbReference type="FunFam" id="3.40.50.720:FF:000084">
    <property type="entry name" value="Short-chain dehydrogenase reductase"/>
    <property type="match status" value="1"/>
</dbReference>
<dbReference type="Proteomes" id="UP000194873">
    <property type="component" value="Unassembled WGS sequence"/>
</dbReference>
<dbReference type="PANTHER" id="PTHR24321:SF8">
    <property type="entry name" value="ESTRADIOL 17-BETA-DEHYDROGENASE 8-RELATED"/>
    <property type="match status" value="1"/>
</dbReference>
<evidence type="ECO:0000313" key="3">
    <source>
        <dbReference type="EMBL" id="OUJ75273.1"/>
    </source>
</evidence>
<protein>
    <submittedName>
        <fullName evidence="3">Short-chain dehydrogenase</fullName>
    </submittedName>
</protein>
<evidence type="ECO:0000256" key="1">
    <source>
        <dbReference type="ARBA" id="ARBA00006484"/>
    </source>
</evidence>
<name>A0A243WI86_9BACT</name>
<sequence length="297" mass="31175">MTPISGRLTGKVAIVTGGGAGIGEAISKKFAKEGAFVVVAGFAEDPVGQVVEEIVAAGGRAVAFTGDISHEQTAQACVQAAVDQFGKLDVLVNNAGVFPATSTLDKYPTEAFEYMIKNNIYSNFMMTRAALPYLQKTRGNIVSAGSEAGHMGEPQNTPYGGTKGFVHAFQRGVAVEQAKFGVRSNIVGPGPIDTAWTHKETGPMDSKMEKLTVQGVPLGRRGTAEEVANVYAFLASDEASYVTGATYFVDGGVTISKGPHGDEVPSDLAKEPEGVLALEHEKDGHTEIRQQDAGHMA</sequence>
<reference evidence="3 4" key="1">
    <citation type="submission" date="2017-01" db="EMBL/GenBank/DDBJ databases">
        <title>A new Hymenobacter.</title>
        <authorList>
            <person name="Liang Y."/>
            <person name="Feng F."/>
        </authorList>
    </citation>
    <scope>NUCLEOTIDE SEQUENCE [LARGE SCALE GENOMIC DNA]</scope>
    <source>
        <strain evidence="3">MIMBbqt21</strain>
    </source>
</reference>
<dbReference type="AlphaFoldDB" id="A0A243WI86"/>
<dbReference type="NCBIfam" id="NF005559">
    <property type="entry name" value="PRK07231.1"/>
    <property type="match status" value="1"/>
</dbReference>
<dbReference type="PRINTS" id="PR00080">
    <property type="entry name" value="SDRFAMILY"/>
</dbReference>
<keyword evidence="2" id="KW-0560">Oxidoreductase</keyword>
<dbReference type="Gene3D" id="3.40.50.720">
    <property type="entry name" value="NAD(P)-binding Rossmann-like Domain"/>
    <property type="match status" value="1"/>
</dbReference>
<dbReference type="InterPro" id="IPR036291">
    <property type="entry name" value="NAD(P)-bd_dom_sf"/>
</dbReference>
<dbReference type="GO" id="GO:0016491">
    <property type="term" value="F:oxidoreductase activity"/>
    <property type="evidence" value="ECO:0007669"/>
    <property type="project" value="UniProtKB-KW"/>
</dbReference>
<gene>
    <name evidence="3" type="ORF">BXP70_04450</name>
</gene>
<dbReference type="PRINTS" id="PR00081">
    <property type="entry name" value="GDHRDH"/>
</dbReference>
<dbReference type="PANTHER" id="PTHR24321">
    <property type="entry name" value="DEHYDROGENASES, SHORT CHAIN"/>
    <property type="match status" value="1"/>
</dbReference>
<comment type="caution">
    <text evidence="3">The sequence shown here is derived from an EMBL/GenBank/DDBJ whole genome shotgun (WGS) entry which is preliminary data.</text>
</comment>
<accession>A0A243WI86</accession>
<proteinExistence type="inferred from homology"/>
<comment type="similarity">
    <text evidence="1">Belongs to the short-chain dehydrogenases/reductases (SDR) family.</text>
</comment>
<keyword evidence="4" id="KW-1185">Reference proteome</keyword>
<dbReference type="PROSITE" id="PS00061">
    <property type="entry name" value="ADH_SHORT"/>
    <property type="match status" value="1"/>
</dbReference>
<evidence type="ECO:0000313" key="4">
    <source>
        <dbReference type="Proteomes" id="UP000194873"/>
    </source>
</evidence>
<dbReference type="EMBL" id="MTSE01000002">
    <property type="protein sequence ID" value="OUJ75273.1"/>
    <property type="molecule type" value="Genomic_DNA"/>
</dbReference>
<dbReference type="Pfam" id="PF13561">
    <property type="entry name" value="adh_short_C2"/>
    <property type="match status" value="1"/>
</dbReference>
<dbReference type="CDD" id="cd05233">
    <property type="entry name" value="SDR_c"/>
    <property type="match status" value="1"/>
</dbReference>
<dbReference type="InterPro" id="IPR020904">
    <property type="entry name" value="Sc_DH/Rdtase_CS"/>
</dbReference>
<dbReference type="SUPFAM" id="SSF51735">
    <property type="entry name" value="NAD(P)-binding Rossmann-fold domains"/>
    <property type="match status" value="1"/>
</dbReference>
<dbReference type="InterPro" id="IPR002347">
    <property type="entry name" value="SDR_fam"/>
</dbReference>
<evidence type="ECO:0000256" key="2">
    <source>
        <dbReference type="ARBA" id="ARBA00023002"/>
    </source>
</evidence>
<dbReference type="RefSeq" id="WP_317044452.1">
    <property type="nucleotide sequence ID" value="NZ_MTSE01000002.1"/>
</dbReference>
<organism evidence="3 4">
    <name type="scientific">Hymenobacter crusticola</name>
    <dbReference type="NCBI Taxonomy" id="1770526"/>
    <lineage>
        <taxon>Bacteria</taxon>
        <taxon>Pseudomonadati</taxon>
        <taxon>Bacteroidota</taxon>
        <taxon>Cytophagia</taxon>
        <taxon>Cytophagales</taxon>
        <taxon>Hymenobacteraceae</taxon>
        <taxon>Hymenobacter</taxon>
    </lineage>
</organism>